<reference evidence="1 2" key="1">
    <citation type="submission" date="2019-01" db="EMBL/GenBank/DDBJ databases">
        <authorList>
            <person name="Ferrante I. M."/>
        </authorList>
    </citation>
    <scope>NUCLEOTIDE SEQUENCE [LARGE SCALE GENOMIC DNA]</scope>
    <source>
        <strain evidence="1 2">B856</strain>
    </source>
</reference>
<name>A0A448ZTN1_9STRA</name>
<dbReference type="AlphaFoldDB" id="A0A448ZTN1"/>
<evidence type="ECO:0000313" key="1">
    <source>
        <dbReference type="EMBL" id="VEU45334.1"/>
    </source>
</evidence>
<accession>A0A448ZTN1</accession>
<evidence type="ECO:0000313" key="2">
    <source>
        <dbReference type="Proteomes" id="UP000291116"/>
    </source>
</evidence>
<proteinExistence type="predicted"/>
<protein>
    <submittedName>
        <fullName evidence="1">Uncharacterized protein</fullName>
    </submittedName>
</protein>
<organism evidence="1 2">
    <name type="scientific">Pseudo-nitzschia multistriata</name>
    <dbReference type="NCBI Taxonomy" id="183589"/>
    <lineage>
        <taxon>Eukaryota</taxon>
        <taxon>Sar</taxon>
        <taxon>Stramenopiles</taxon>
        <taxon>Ochrophyta</taxon>
        <taxon>Bacillariophyta</taxon>
        <taxon>Bacillariophyceae</taxon>
        <taxon>Bacillariophycidae</taxon>
        <taxon>Bacillariales</taxon>
        <taxon>Bacillariaceae</taxon>
        <taxon>Pseudo-nitzschia</taxon>
    </lineage>
</organism>
<sequence>MCGVPRASPPLQSDAVSGVALCRTALRRVALRRLAGPCLVLFASLRFRCGHPSRSKGSAGQKGLEHVQGDLRLVGRHHVPPVDDLQKGQPVAGPGHPGPAAPVVGPGGSKVLLVGPVQVLRPGLVAQVVADKVDVAGVDERRKAGLQQVGDVAGKVLHPVGPELGVDPKVAGLPPVAVGLVHSQGLLGRFEVEPGLDVRKVVAERGDLALFANVVGVEARGLVGRGEAEVAGHKGRLAGKGVDGVVPLVALVDELCAGRDRLLHCVVDALVDDLDAVGVVPDHLGVPRVLLLGGRKAVSDGQAGKVEGDAVVAQVLVALPDAVRNGGDVVSPVGFPDDVEGVLRVLGVLLDKGLEEVVGVLSHHFFAAVVLVSVGKADARRLVQPQNVRGLGPAVGVDGGALAVGIDAAGSVFGEEGQGARATRSAGQPDDEGDLFVLDRFRTRSVPTLFEHPEKEVLVPALVVLSCQRPWFGAFWNVVVNKFVGRPLDIDQSVVVVRWISQNEHATHNKFTKRFSVQNQRLVSKILQSPGAGFPFVTQLLLFPEKLLTQRDGMRNFNRGICLTHLGSLQVHVPANGFARGVAKISAFLRTLLQDGFSQLVDGAALQPKVVDPVAVRIARGRGGAAVKDAGREALGFLLADTHGGNGRTLAPHARGVGAGCHGGTAFGLGFYVEAVRFLDSVAGSSGGSGAEAVLCRRE</sequence>
<gene>
    <name evidence="1" type="ORF">PSNMU_V1.4_AUG-EV-PASAV3_0125060</name>
</gene>
<dbReference type="EMBL" id="CAACVS010000699">
    <property type="protein sequence ID" value="VEU45334.1"/>
    <property type="molecule type" value="Genomic_DNA"/>
</dbReference>
<keyword evidence="2" id="KW-1185">Reference proteome</keyword>
<dbReference type="Proteomes" id="UP000291116">
    <property type="component" value="Unassembled WGS sequence"/>
</dbReference>